<organism evidence="2 3">
    <name type="scientific">Exophiala dermatitidis</name>
    <name type="common">Black yeast-like fungus</name>
    <name type="synonym">Wangiella dermatitidis</name>
    <dbReference type="NCBI Taxonomy" id="5970"/>
    <lineage>
        <taxon>Eukaryota</taxon>
        <taxon>Fungi</taxon>
        <taxon>Dikarya</taxon>
        <taxon>Ascomycota</taxon>
        <taxon>Pezizomycotina</taxon>
        <taxon>Eurotiomycetes</taxon>
        <taxon>Chaetothyriomycetidae</taxon>
        <taxon>Chaetothyriales</taxon>
        <taxon>Herpotrichiellaceae</taxon>
        <taxon>Exophiala</taxon>
    </lineage>
</organism>
<feature type="region of interest" description="Disordered" evidence="1">
    <location>
        <begin position="1"/>
        <end position="60"/>
    </location>
</feature>
<reference evidence="2" key="1">
    <citation type="submission" date="2023-01" db="EMBL/GenBank/DDBJ databases">
        <title>Exophiala dermititidis isolated from Cystic Fibrosis Patient.</title>
        <authorList>
            <person name="Kurbessoian T."/>
            <person name="Crocker A."/>
            <person name="Murante D."/>
            <person name="Hogan D.A."/>
            <person name="Stajich J.E."/>
        </authorList>
    </citation>
    <scope>NUCLEOTIDE SEQUENCE</scope>
    <source>
        <strain evidence="2">Ex8</strain>
    </source>
</reference>
<evidence type="ECO:0008006" key="4">
    <source>
        <dbReference type="Google" id="ProtNLM"/>
    </source>
</evidence>
<dbReference type="EMBL" id="JAJGCB010000006">
    <property type="protein sequence ID" value="KAJ8991949.1"/>
    <property type="molecule type" value="Genomic_DNA"/>
</dbReference>
<proteinExistence type="predicted"/>
<feature type="region of interest" description="Disordered" evidence="1">
    <location>
        <begin position="178"/>
        <end position="198"/>
    </location>
</feature>
<accession>A0AAN6IUN0</accession>
<sequence length="467" mass="51527">MTTREEAAHSAGAVKHRKRVLTPARREQNRIAQRLYRQRQKTRRQGQHSSSLRKPLDLRPRVRAEGRECHAHQLPVGEHGLPEDWEAEICARVGLTRGNTSDQGQPFPLHPLVAESSSTLEDFMAMGINAAPTNLEFTSYQLPSELLHELQSPTAGSQETHCPNLPFGLEDTFDASIPFGSQANARNDPDDENNNPTLVISGLQLENSIWAPDPSPHTYTSEASSVACSTSSSSSQYMSSRLRVPSGGYSGSAEIDSAVQSSSARPLAGQARSHGLAPDNINPQLPDPWCNNIQFNSTTIFNAFLTIALRLGFNLRELVDAKNCLNAATRSPFYCPTTPQNDPQALLAAAQLPFAPSNLQPTLPQILIPHHPFLDLIPFPAIRASAITLAAAMPNAFSMTELKKDVYVHGALICWVGGRGIGTGQPWDPRSWEAAPWFLHKWRLLLGGETGEMWKTSTWWRESRRER</sequence>
<dbReference type="PANTHER" id="PTHR38116:SF8">
    <property type="entry name" value="BZIP DOMAIN-CONTAINING PROTEIN"/>
    <property type="match status" value="1"/>
</dbReference>
<evidence type="ECO:0000313" key="3">
    <source>
        <dbReference type="Proteomes" id="UP001161757"/>
    </source>
</evidence>
<name>A0AAN6IUN0_EXODE</name>
<gene>
    <name evidence="2" type="ORF">HRR80_003851</name>
</gene>
<dbReference type="PANTHER" id="PTHR38116">
    <property type="entry name" value="CHROMOSOME 7, WHOLE GENOME SHOTGUN SEQUENCE"/>
    <property type="match status" value="1"/>
</dbReference>
<dbReference type="AlphaFoldDB" id="A0AAN6IUN0"/>
<dbReference type="CDD" id="cd14688">
    <property type="entry name" value="bZIP_YAP"/>
    <property type="match status" value="1"/>
</dbReference>
<comment type="caution">
    <text evidence="2">The sequence shown here is derived from an EMBL/GenBank/DDBJ whole genome shotgun (WGS) entry which is preliminary data.</text>
</comment>
<feature type="compositionally biased region" description="Basic residues" evidence="1">
    <location>
        <begin position="36"/>
        <end position="46"/>
    </location>
</feature>
<dbReference type="Proteomes" id="UP001161757">
    <property type="component" value="Unassembled WGS sequence"/>
</dbReference>
<protein>
    <recommendedName>
        <fullName evidence="4">BZIP domain-containing protein</fullName>
    </recommendedName>
</protein>
<dbReference type="Pfam" id="PF11905">
    <property type="entry name" value="DUF3425"/>
    <property type="match status" value="1"/>
</dbReference>
<evidence type="ECO:0000313" key="2">
    <source>
        <dbReference type="EMBL" id="KAJ8991949.1"/>
    </source>
</evidence>
<dbReference type="InterPro" id="IPR021833">
    <property type="entry name" value="DUF3425"/>
</dbReference>
<evidence type="ECO:0000256" key="1">
    <source>
        <dbReference type="SAM" id="MobiDB-lite"/>
    </source>
</evidence>